<dbReference type="Proteomes" id="UP000694557">
    <property type="component" value="Unassembled WGS sequence"/>
</dbReference>
<keyword evidence="3" id="KW-0202">Cytokine</keyword>
<reference evidence="7" key="1">
    <citation type="submission" date="2025-08" db="UniProtKB">
        <authorList>
            <consortium name="Ensembl"/>
        </authorList>
    </citation>
    <scope>IDENTIFICATION</scope>
</reference>
<dbReference type="GO" id="GO:0006952">
    <property type="term" value="P:defense response"/>
    <property type="evidence" value="ECO:0007669"/>
    <property type="project" value="InterPro"/>
</dbReference>
<dbReference type="InterPro" id="IPR001811">
    <property type="entry name" value="Chemokine_IL8-like_dom"/>
</dbReference>
<evidence type="ECO:0000313" key="7">
    <source>
        <dbReference type="Ensembl" id="ENSOKIP00005082403.1"/>
    </source>
</evidence>
<dbReference type="Gene3D" id="2.40.50.40">
    <property type="match status" value="1"/>
</dbReference>
<comment type="similarity">
    <text evidence="2">Belongs to the intercrine alpha (chemokine CxC) family.</text>
</comment>
<protein>
    <recommendedName>
        <fullName evidence="6">Chemokine interleukin-8-like domain-containing protein</fullName>
    </recommendedName>
</protein>
<dbReference type="PANTHER" id="PTHR12015:SF198">
    <property type="entry name" value="PLATELET BASIC PROTEIN"/>
    <property type="match status" value="1"/>
</dbReference>
<comment type="subcellular location">
    <subcellularLocation>
        <location evidence="1">Secreted</location>
    </subcellularLocation>
</comment>
<evidence type="ECO:0000256" key="2">
    <source>
        <dbReference type="ARBA" id="ARBA00010665"/>
    </source>
</evidence>
<organism evidence="7 8">
    <name type="scientific">Oncorhynchus kisutch</name>
    <name type="common">Coho salmon</name>
    <name type="synonym">Salmo kisutch</name>
    <dbReference type="NCBI Taxonomy" id="8019"/>
    <lineage>
        <taxon>Eukaryota</taxon>
        <taxon>Metazoa</taxon>
        <taxon>Chordata</taxon>
        <taxon>Craniata</taxon>
        <taxon>Vertebrata</taxon>
        <taxon>Euteleostomi</taxon>
        <taxon>Actinopterygii</taxon>
        <taxon>Neopterygii</taxon>
        <taxon>Teleostei</taxon>
        <taxon>Protacanthopterygii</taxon>
        <taxon>Salmoniformes</taxon>
        <taxon>Salmonidae</taxon>
        <taxon>Salmoninae</taxon>
        <taxon>Oncorhynchus</taxon>
    </lineage>
</organism>
<dbReference type="FunFam" id="2.40.50.40:FF:000004">
    <property type="entry name" value="C-X-C motif chemokine"/>
    <property type="match status" value="1"/>
</dbReference>
<dbReference type="InterPro" id="IPR036048">
    <property type="entry name" value="Interleukin_8-like_sf"/>
</dbReference>
<dbReference type="InterPro" id="IPR033899">
    <property type="entry name" value="CXC_Chemokine_domain"/>
</dbReference>
<comment type="function">
    <text evidence="5">Ligand for cxcr3.2. Chemotactic for macrophages.</text>
</comment>
<evidence type="ECO:0000256" key="5">
    <source>
        <dbReference type="ARBA" id="ARBA00054901"/>
    </source>
</evidence>
<dbReference type="GeneTree" id="ENSGT01000000214878"/>
<dbReference type="SUPFAM" id="SSF54117">
    <property type="entry name" value="Interleukin 8-like chemokines"/>
    <property type="match status" value="1"/>
</dbReference>
<evidence type="ECO:0000313" key="8">
    <source>
        <dbReference type="Proteomes" id="UP000694557"/>
    </source>
</evidence>
<keyword evidence="8" id="KW-1185">Reference proteome</keyword>
<dbReference type="AlphaFoldDB" id="A0A8C7J881"/>
<reference evidence="7" key="2">
    <citation type="submission" date="2025-09" db="UniProtKB">
        <authorList>
            <consortium name="Ensembl"/>
        </authorList>
    </citation>
    <scope>IDENTIFICATION</scope>
</reference>
<dbReference type="CDD" id="cd00273">
    <property type="entry name" value="Chemokine_CXC"/>
    <property type="match status" value="1"/>
</dbReference>
<sequence>MLSHPYSDHSQPRLKMPFKPHYLLVVLTLCCVAALHAFPMGGFAPRLTCRCIRTSPAFISPTRFHKLEILPAGAHCSRMEMIVTKKDKTIVCVNPEAKWINKVIARLQSNNKRSAGVPISTTTDGINMIVEQLQ</sequence>
<evidence type="ECO:0000259" key="6">
    <source>
        <dbReference type="SMART" id="SM00199"/>
    </source>
</evidence>
<evidence type="ECO:0000256" key="3">
    <source>
        <dbReference type="ARBA" id="ARBA00022514"/>
    </source>
</evidence>
<dbReference type="InterPro" id="IPR039809">
    <property type="entry name" value="Chemokine_b/g/d"/>
</dbReference>
<dbReference type="PANTHER" id="PTHR12015">
    <property type="entry name" value="SMALL INDUCIBLE CYTOKINE A"/>
    <property type="match status" value="1"/>
</dbReference>
<name>A0A8C7J881_ONCKI</name>
<gene>
    <name evidence="7" type="primary">LOC109885880</name>
</gene>
<keyword evidence="4" id="KW-0964">Secreted</keyword>
<evidence type="ECO:0000256" key="1">
    <source>
        <dbReference type="ARBA" id="ARBA00004613"/>
    </source>
</evidence>
<dbReference type="GO" id="GO:0006955">
    <property type="term" value="P:immune response"/>
    <property type="evidence" value="ECO:0007669"/>
    <property type="project" value="InterPro"/>
</dbReference>
<feature type="domain" description="Chemokine interleukin-8-like" evidence="6">
    <location>
        <begin position="46"/>
        <end position="107"/>
    </location>
</feature>
<dbReference type="Pfam" id="PF00048">
    <property type="entry name" value="IL8"/>
    <property type="match status" value="1"/>
</dbReference>
<dbReference type="GO" id="GO:0008009">
    <property type="term" value="F:chemokine activity"/>
    <property type="evidence" value="ECO:0007669"/>
    <property type="project" value="InterPro"/>
</dbReference>
<dbReference type="InterPro" id="IPR001089">
    <property type="entry name" value="Chemokine_CXC"/>
</dbReference>
<dbReference type="GO" id="GO:0005615">
    <property type="term" value="C:extracellular space"/>
    <property type="evidence" value="ECO:0007669"/>
    <property type="project" value="UniProtKB-KW"/>
</dbReference>
<accession>A0A8C7J881</accession>
<evidence type="ECO:0000256" key="4">
    <source>
        <dbReference type="ARBA" id="ARBA00022525"/>
    </source>
</evidence>
<dbReference type="PRINTS" id="PR00437">
    <property type="entry name" value="SMALLCYTKCXC"/>
</dbReference>
<dbReference type="GO" id="GO:0042056">
    <property type="term" value="F:chemoattractant activity"/>
    <property type="evidence" value="ECO:0007669"/>
    <property type="project" value="UniProtKB-ARBA"/>
</dbReference>
<proteinExistence type="inferred from homology"/>
<dbReference type="SMART" id="SM00199">
    <property type="entry name" value="SCY"/>
    <property type="match status" value="1"/>
</dbReference>
<dbReference type="Ensembl" id="ENSOKIT00005087943.1">
    <property type="protein sequence ID" value="ENSOKIP00005082403.1"/>
    <property type="gene ID" value="ENSOKIG00005035740.1"/>
</dbReference>